<name>A0A6G1QWK9_CHAAH</name>
<keyword evidence="1" id="KW-0472">Membrane</keyword>
<protein>
    <submittedName>
        <fullName evidence="2">Uncharacterized protein</fullName>
    </submittedName>
</protein>
<keyword evidence="3" id="KW-1185">Reference proteome</keyword>
<dbReference type="Proteomes" id="UP000503349">
    <property type="component" value="Chromosome 24"/>
</dbReference>
<sequence>MKSSNTGTNSVHSIHLSDPWAHRMTGVQSVGFLEYFFGGFLILFFQAVKILHVLVAHTNLLKLELNSVFIHLDCCTS</sequence>
<accession>A0A6G1QWK9</accession>
<reference evidence="3" key="2">
    <citation type="submission" date="2019-02" db="EMBL/GenBank/DDBJ databases">
        <title>Opniocepnalus argus Var Kimnra genome.</title>
        <authorList>
            <person name="Zhou C."/>
            <person name="Xiao S."/>
        </authorList>
    </citation>
    <scope>NUCLEOTIDE SEQUENCE [LARGE SCALE GENOMIC DNA]</scope>
</reference>
<organism evidence="2 3">
    <name type="scientific">Channa argus</name>
    <name type="common">Northern snakehead</name>
    <name type="synonym">Ophicephalus argus</name>
    <dbReference type="NCBI Taxonomy" id="215402"/>
    <lineage>
        <taxon>Eukaryota</taxon>
        <taxon>Metazoa</taxon>
        <taxon>Chordata</taxon>
        <taxon>Craniata</taxon>
        <taxon>Vertebrata</taxon>
        <taxon>Euteleostomi</taxon>
        <taxon>Actinopterygii</taxon>
        <taxon>Neopterygii</taxon>
        <taxon>Teleostei</taxon>
        <taxon>Neoteleostei</taxon>
        <taxon>Acanthomorphata</taxon>
        <taxon>Anabantaria</taxon>
        <taxon>Anabantiformes</taxon>
        <taxon>Channoidei</taxon>
        <taxon>Channidae</taxon>
        <taxon>Channa</taxon>
    </lineage>
</organism>
<dbReference type="AlphaFoldDB" id="A0A6G1QWK9"/>
<evidence type="ECO:0000313" key="2">
    <source>
        <dbReference type="EMBL" id="KAF3706456.1"/>
    </source>
</evidence>
<dbReference type="EMBL" id="CM015735">
    <property type="protein sequence ID" value="KAF3706456.1"/>
    <property type="molecule type" value="Genomic_DNA"/>
</dbReference>
<reference evidence="2 3" key="1">
    <citation type="submission" date="2019-02" db="EMBL/GenBank/DDBJ databases">
        <title>Opniocepnalus argus genome.</title>
        <authorList>
            <person name="Zhou C."/>
            <person name="Xiao S."/>
        </authorList>
    </citation>
    <scope>NUCLEOTIDE SEQUENCE [LARGE SCALE GENOMIC DNA]</scope>
    <source>
        <strain evidence="2">OARG1902GOOAL</strain>
        <tissue evidence="2">Muscle</tissue>
    </source>
</reference>
<keyword evidence="1" id="KW-1133">Transmembrane helix</keyword>
<gene>
    <name evidence="2" type="ORF">EXN66_Car022148</name>
</gene>
<evidence type="ECO:0000256" key="1">
    <source>
        <dbReference type="SAM" id="Phobius"/>
    </source>
</evidence>
<keyword evidence="1" id="KW-0812">Transmembrane</keyword>
<evidence type="ECO:0000313" key="3">
    <source>
        <dbReference type="Proteomes" id="UP000503349"/>
    </source>
</evidence>
<feature type="transmembrane region" description="Helical" evidence="1">
    <location>
        <begin position="35"/>
        <end position="55"/>
    </location>
</feature>
<proteinExistence type="predicted"/>